<evidence type="ECO:0000313" key="1">
    <source>
        <dbReference type="EMBL" id="CAL8139142.1"/>
    </source>
</evidence>
<protein>
    <submittedName>
        <fullName evidence="1">Uncharacterized protein</fullName>
    </submittedName>
</protein>
<sequence length="224" mass="25539">MAGDTKSEVWLTFALTKADVANALTLCYSLKRVLTFRKIGVILSNKLSTPLKMSLHQSFDYLFYLEEGRNTVELKEADFVKLFPLTLKAFEMCVFLPPNTLAVNNSDRIFDECRNLRFSGYLLQESAGLDMFVMRPSWNVFENLTKGLLKTGGMDMEKYIRKWTKANNQTCQPLSDKYNHLLSVHGFPQPGEQAEVLLVNTRDIRLDMNAGELGMFTKVSQLSQ</sequence>
<reference evidence="1 2" key="1">
    <citation type="submission" date="2024-08" db="EMBL/GenBank/DDBJ databases">
        <authorList>
            <person name="Cucini C."/>
            <person name="Frati F."/>
        </authorList>
    </citation>
    <scope>NUCLEOTIDE SEQUENCE [LARGE SCALE GENOMIC DNA]</scope>
</reference>
<accession>A0ABP1RYK6</accession>
<dbReference type="Proteomes" id="UP001642540">
    <property type="component" value="Unassembled WGS sequence"/>
</dbReference>
<dbReference type="EMBL" id="CAXLJM020000124">
    <property type="protein sequence ID" value="CAL8139142.1"/>
    <property type="molecule type" value="Genomic_DNA"/>
</dbReference>
<comment type="caution">
    <text evidence="1">The sequence shown here is derived from an EMBL/GenBank/DDBJ whole genome shotgun (WGS) entry which is preliminary data.</text>
</comment>
<organism evidence="1 2">
    <name type="scientific">Orchesella dallaii</name>
    <dbReference type="NCBI Taxonomy" id="48710"/>
    <lineage>
        <taxon>Eukaryota</taxon>
        <taxon>Metazoa</taxon>
        <taxon>Ecdysozoa</taxon>
        <taxon>Arthropoda</taxon>
        <taxon>Hexapoda</taxon>
        <taxon>Collembola</taxon>
        <taxon>Entomobryomorpha</taxon>
        <taxon>Entomobryoidea</taxon>
        <taxon>Orchesellidae</taxon>
        <taxon>Orchesellinae</taxon>
        <taxon>Orchesella</taxon>
    </lineage>
</organism>
<proteinExistence type="predicted"/>
<keyword evidence="2" id="KW-1185">Reference proteome</keyword>
<gene>
    <name evidence="1" type="ORF">ODALV1_LOCUS27702</name>
</gene>
<evidence type="ECO:0000313" key="2">
    <source>
        <dbReference type="Proteomes" id="UP001642540"/>
    </source>
</evidence>
<dbReference type="InterPro" id="IPR029044">
    <property type="entry name" value="Nucleotide-diphossugar_trans"/>
</dbReference>
<name>A0ABP1RYK6_9HEXA</name>
<dbReference type="Gene3D" id="3.90.550.10">
    <property type="entry name" value="Spore Coat Polysaccharide Biosynthesis Protein SpsA, Chain A"/>
    <property type="match status" value="1"/>
</dbReference>
<dbReference type="SUPFAM" id="SSF53448">
    <property type="entry name" value="Nucleotide-diphospho-sugar transferases"/>
    <property type="match status" value="1"/>
</dbReference>